<dbReference type="RefSeq" id="WP_215503058.1">
    <property type="nucleotide sequence ID" value="NZ_CP076361.1"/>
</dbReference>
<comment type="similarity">
    <text evidence="3">Belongs to the prokaryotic molybdopterin-containing oxidoreductase family. NasA/NapA/NarB subfamily.</text>
</comment>
<dbReference type="GO" id="GO:0051539">
    <property type="term" value="F:4 iron, 4 sulfur cluster binding"/>
    <property type="evidence" value="ECO:0007669"/>
    <property type="project" value="UniProtKB-KW"/>
</dbReference>
<dbReference type="CDD" id="cd02791">
    <property type="entry name" value="MopB_CT_Nitrate-R-NapA-like"/>
    <property type="match status" value="1"/>
</dbReference>
<dbReference type="InterPro" id="IPR006656">
    <property type="entry name" value="Mopterin_OxRdtase"/>
</dbReference>
<dbReference type="Gene3D" id="1.10.10.1100">
    <property type="entry name" value="BFD-like [2Fe-2S]-binding domain"/>
    <property type="match status" value="1"/>
</dbReference>
<evidence type="ECO:0000256" key="2">
    <source>
        <dbReference type="ARBA" id="ARBA00001966"/>
    </source>
</evidence>
<dbReference type="Pfam" id="PF00384">
    <property type="entry name" value="Molybdopterin"/>
    <property type="match status" value="1"/>
</dbReference>
<dbReference type="PANTHER" id="PTHR43105">
    <property type="entry name" value="RESPIRATORY NITRATE REDUCTASE"/>
    <property type="match status" value="1"/>
</dbReference>
<dbReference type="InterPro" id="IPR006657">
    <property type="entry name" value="MoPterin_dinucl-bd_dom"/>
</dbReference>
<evidence type="ECO:0000256" key="9">
    <source>
        <dbReference type="ARBA" id="ARBA00023014"/>
    </source>
</evidence>
<evidence type="ECO:0000256" key="6">
    <source>
        <dbReference type="ARBA" id="ARBA00022723"/>
    </source>
</evidence>
<gene>
    <name evidence="12" type="ORF">KM031_02855</name>
</gene>
<dbReference type="GO" id="GO:0045333">
    <property type="term" value="P:cellular respiration"/>
    <property type="evidence" value="ECO:0007669"/>
    <property type="project" value="UniProtKB-ARBA"/>
</dbReference>
<dbReference type="Pfam" id="PF04879">
    <property type="entry name" value="Molybdop_Fe4S4"/>
    <property type="match status" value="1"/>
</dbReference>
<evidence type="ECO:0000313" key="12">
    <source>
        <dbReference type="EMBL" id="QWK90867.1"/>
    </source>
</evidence>
<protein>
    <submittedName>
        <fullName evidence="12">Molybdopterin-dependent oxidoreductase</fullName>
    </submittedName>
</protein>
<dbReference type="InterPro" id="IPR041854">
    <property type="entry name" value="BFD-like_2Fe2S-bd_dom_sf"/>
</dbReference>
<dbReference type="Gene3D" id="2.40.40.20">
    <property type="match status" value="1"/>
</dbReference>
<keyword evidence="5" id="KW-0500">Molybdenum</keyword>
<keyword evidence="4" id="KW-0004">4Fe-4S</keyword>
<keyword evidence="9" id="KW-0411">Iron-sulfur</keyword>
<evidence type="ECO:0000256" key="1">
    <source>
        <dbReference type="ARBA" id="ARBA00001942"/>
    </source>
</evidence>
<evidence type="ECO:0000256" key="4">
    <source>
        <dbReference type="ARBA" id="ARBA00022485"/>
    </source>
</evidence>
<dbReference type="InterPro" id="IPR041957">
    <property type="entry name" value="CT_Nitrate-R-NapA-like"/>
</dbReference>
<proteinExistence type="inferred from homology"/>
<dbReference type="GO" id="GO:0046872">
    <property type="term" value="F:metal ion binding"/>
    <property type="evidence" value="ECO:0007669"/>
    <property type="project" value="UniProtKB-KW"/>
</dbReference>
<dbReference type="SUPFAM" id="SSF53706">
    <property type="entry name" value="Formate dehydrogenase/DMSO reductase, domains 1-3"/>
    <property type="match status" value="1"/>
</dbReference>
<dbReference type="Gene3D" id="2.20.25.90">
    <property type="entry name" value="ADC-like domains"/>
    <property type="match status" value="1"/>
</dbReference>
<dbReference type="AlphaFoldDB" id="A0A975P7L3"/>
<evidence type="ECO:0000256" key="10">
    <source>
        <dbReference type="ARBA" id="ARBA00023063"/>
    </source>
</evidence>
<dbReference type="InterPro" id="IPR006963">
    <property type="entry name" value="Mopterin_OxRdtase_4Fe-4S_dom"/>
</dbReference>
<comment type="cofactor">
    <cofactor evidence="2">
        <name>[4Fe-4S] cluster</name>
        <dbReference type="ChEBI" id="CHEBI:49883"/>
    </cofactor>
</comment>
<dbReference type="InterPro" id="IPR009010">
    <property type="entry name" value="Asp_de-COase-like_dom_sf"/>
</dbReference>
<evidence type="ECO:0000256" key="8">
    <source>
        <dbReference type="ARBA" id="ARBA00023004"/>
    </source>
</evidence>
<evidence type="ECO:0000256" key="3">
    <source>
        <dbReference type="ARBA" id="ARBA00008747"/>
    </source>
</evidence>
<keyword evidence="13" id="KW-1185">Reference proteome</keyword>
<dbReference type="Proteomes" id="UP000679352">
    <property type="component" value="Chromosome"/>
</dbReference>
<dbReference type="GO" id="GO:0042128">
    <property type="term" value="P:nitrate assimilation"/>
    <property type="evidence" value="ECO:0007669"/>
    <property type="project" value="UniProtKB-KW"/>
</dbReference>
<dbReference type="Pfam" id="PF04324">
    <property type="entry name" value="Fer2_BFD"/>
    <property type="match status" value="1"/>
</dbReference>
<dbReference type="InterPro" id="IPR050123">
    <property type="entry name" value="Prok_molybdopt-oxidoreductase"/>
</dbReference>
<accession>A0A975P7L3</accession>
<dbReference type="PANTHER" id="PTHR43105:SF9">
    <property type="entry name" value="NADPH-FE(3+) OXIDOREDUCTASE SUBUNIT ALPHA"/>
    <property type="match status" value="1"/>
</dbReference>
<evidence type="ECO:0000259" key="11">
    <source>
        <dbReference type="PROSITE" id="PS51669"/>
    </source>
</evidence>
<feature type="domain" description="4Fe-4S Mo/W bis-MGD-type" evidence="11">
    <location>
        <begin position="20"/>
        <end position="75"/>
    </location>
</feature>
<sequence>MTDPRDAGQTLTDGQTGRQAEAIRTTCPYCGVGCGVLARQTAQGWEIAGDPDHPANMGRLCSKGAALGETLGLEGRLLAPQIHGQEANWDTALDLVAAKFRAAIDTHGPDAVAFYVSGQLLTEDYYVANKLMKGFIGSANIDTNSRLCMASSVAGHRRAFGTDTVPGLYEDLEQADLVVLVGSNLAWCHPVLFQRLVAAKAARPALRVVVVDPRRTASCDLADLHLALAPGSDAALFNALLVHLADSGKVDADFINNINGFDAALEAARQEDSARCNLPQADLEAFLALWAGTQKVVTVYSQGINQSASGSDKVNAILNCHLATGRIGRPGMGPFSVTGQPNAMGGREVGGLANMLACHLELEVPAHRAAVQTFWAAPAMPETPGLKAVDMFRAVEAGTIKALWIICTNPAVSMPDADRVARAIASCDFVVVSDMMASTDTTRLAHVLLPATGWGEKDGTVTNSERRISRQRALRPAAGQARHDWQILAEVGRRMGWAEAFAWDYPAQIFAEHAALSGIAGALGSDFDISDHAGISSAGFDALAPFLWPANPRQRGGRFFAEGRFHTADGRARMLPITARTPQPTDAAHPFRLNTGRVRDHWHTMTRTGLSARLSQHLAEPYLEIHPHDAAALGLAAASLAEVTSPQGRAVLRVLISDKVAPGHPFAPIHWSGETAPTGRVDALVPAITDPVSGQPDSKAAVVAIAPFPAAWFGYAVTAQDLRPDCAYWARATLGHGGWRYELAGTHCPDDWGREARRLLSVPDSAAMQAYSDPARGQHRMVFTETGRLIAALFIDRQPVAVARDHLASLIGAEPERDALAGRPAADRPDPGATVCACFNVGVNTLARAIAEQGLLSVEAIGDALKAGTNCGSCRPEIKALIARHSPAMKEAAE</sequence>
<dbReference type="GO" id="GO:0016020">
    <property type="term" value="C:membrane"/>
    <property type="evidence" value="ECO:0007669"/>
    <property type="project" value="TreeGrafter"/>
</dbReference>
<evidence type="ECO:0000256" key="5">
    <source>
        <dbReference type="ARBA" id="ARBA00022505"/>
    </source>
</evidence>
<keyword evidence="6" id="KW-0479">Metal-binding</keyword>
<organism evidence="12 13">
    <name type="scientific">Gemmobacter fulvus</name>
    <dbReference type="NCBI Taxonomy" id="2840474"/>
    <lineage>
        <taxon>Bacteria</taxon>
        <taxon>Pseudomonadati</taxon>
        <taxon>Pseudomonadota</taxon>
        <taxon>Alphaproteobacteria</taxon>
        <taxon>Rhodobacterales</taxon>
        <taxon>Paracoccaceae</taxon>
        <taxon>Gemmobacter</taxon>
    </lineage>
</organism>
<dbReference type="GO" id="GO:0043546">
    <property type="term" value="F:molybdopterin cofactor binding"/>
    <property type="evidence" value="ECO:0007669"/>
    <property type="project" value="InterPro"/>
</dbReference>
<keyword evidence="8" id="KW-0408">Iron</keyword>
<evidence type="ECO:0000256" key="7">
    <source>
        <dbReference type="ARBA" id="ARBA00023002"/>
    </source>
</evidence>
<dbReference type="Pfam" id="PF01568">
    <property type="entry name" value="Molydop_binding"/>
    <property type="match status" value="1"/>
</dbReference>
<comment type="cofactor">
    <cofactor evidence="1">
        <name>Mo-bis(molybdopterin guanine dinucleotide)</name>
        <dbReference type="ChEBI" id="CHEBI:60539"/>
    </cofactor>
</comment>
<reference evidence="12" key="1">
    <citation type="submission" date="2021-06" db="EMBL/GenBank/DDBJ databases">
        <title>Direct submission.</title>
        <authorList>
            <person name="Lee C.-S."/>
            <person name="Jin L."/>
        </authorList>
    </citation>
    <scope>NUCLEOTIDE SEQUENCE</scope>
    <source>
        <strain evidence="12">Con5</strain>
    </source>
</reference>
<dbReference type="Gene3D" id="3.40.50.740">
    <property type="match status" value="1"/>
</dbReference>
<evidence type="ECO:0000313" key="13">
    <source>
        <dbReference type="Proteomes" id="UP000679352"/>
    </source>
</evidence>
<dbReference type="InterPro" id="IPR027467">
    <property type="entry name" value="MopterinOxRdtase_cofactor_BS"/>
</dbReference>
<dbReference type="PROSITE" id="PS51669">
    <property type="entry name" value="4FE4S_MOW_BIS_MGD"/>
    <property type="match status" value="1"/>
</dbReference>
<keyword evidence="7" id="KW-0560">Oxidoreductase</keyword>
<keyword evidence="10" id="KW-0534">Nitrate assimilation</keyword>
<dbReference type="SMART" id="SM00926">
    <property type="entry name" value="Molybdop_Fe4S4"/>
    <property type="match status" value="1"/>
</dbReference>
<name>A0A975P7L3_9RHOB</name>
<dbReference type="Gene3D" id="3.40.228.10">
    <property type="entry name" value="Dimethylsulfoxide Reductase, domain 2"/>
    <property type="match status" value="1"/>
</dbReference>
<dbReference type="KEGG" id="gfu:KM031_02855"/>
<dbReference type="GO" id="GO:0016491">
    <property type="term" value="F:oxidoreductase activity"/>
    <property type="evidence" value="ECO:0007669"/>
    <property type="project" value="UniProtKB-KW"/>
</dbReference>
<dbReference type="EMBL" id="CP076361">
    <property type="protein sequence ID" value="QWK90867.1"/>
    <property type="molecule type" value="Genomic_DNA"/>
</dbReference>
<dbReference type="GO" id="GO:1990204">
    <property type="term" value="C:oxidoreductase complex"/>
    <property type="evidence" value="ECO:0007669"/>
    <property type="project" value="UniProtKB-ARBA"/>
</dbReference>
<dbReference type="PROSITE" id="PS00551">
    <property type="entry name" value="MOLYBDOPTERIN_PROK_1"/>
    <property type="match status" value="1"/>
</dbReference>
<dbReference type="SUPFAM" id="SSF50692">
    <property type="entry name" value="ADC-like"/>
    <property type="match status" value="1"/>
</dbReference>
<dbReference type="CDD" id="cd02754">
    <property type="entry name" value="MopB_Nitrate-R-NapA-like"/>
    <property type="match status" value="1"/>
</dbReference>
<dbReference type="InterPro" id="IPR007419">
    <property type="entry name" value="BFD-like_2Fe2S-bd_dom"/>
</dbReference>